<dbReference type="PANTHER" id="PTHR11349">
    <property type="entry name" value="NUCLEOSIDE DIPHOSPHATE KINASE"/>
    <property type="match status" value="1"/>
</dbReference>
<dbReference type="PROSITE" id="PS51374">
    <property type="entry name" value="NDPK_LIKE"/>
    <property type="match status" value="1"/>
</dbReference>
<keyword evidence="5 8" id="KW-0418">Kinase</keyword>
<comment type="cofactor">
    <cofactor evidence="1">
        <name>Mg(2+)</name>
        <dbReference type="ChEBI" id="CHEBI:18420"/>
    </cofactor>
</comment>
<evidence type="ECO:0000313" key="9">
    <source>
        <dbReference type="Proteomes" id="UP000229901"/>
    </source>
</evidence>
<dbReference type="SMART" id="SM00562">
    <property type="entry name" value="NDK"/>
    <property type="match status" value="1"/>
</dbReference>
<evidence type="ECO:0000259" key="7">
    <source>
        <dbReference type="SMART" id="SM00562"/>
    </source>
</evidence>
<dbReference type="EC" id="2.7.4.6" evidence="3"/>
<comment type="caution">
    <text evidence="6">Lacks conserved residue(s) required for the propagation of feature annotation.</text>
</comment>
<protein>
    <recommendedName>
        <fullName evidence="3">nucleoside-diphosphate kinase</fullName>
        <ecNumber evidence="3">2.7.4.6</ecNumber>
    </recommendedName>
</protein>
<reference evidence="9" key="1">
    <citation type="submission" date="2017-09" db="EMBL/GenBank/DDBJ databases">
        <title>Depth-based differentiation of microbial function through sediment-hosted aquifers and enrichment of novel symbionts in the deep terrestrial subsurface.</title>
        <authorList>
            <person name="Probst A.J."/>
            <person name="Ladd B."/>
            <person name="Jarett J.K."/>
            <person name="Geller-Mcgrath D.E."/>
            <person name="Sieber C.M.K."/>
            <person name="Emerson J.B."/>
            <person name="Anantharaman K."/>
            <person name="Thomas B.C."/>
            <person name="Malmstrom R."/>
            <person name="Stieglmeier M."/>
            <person name="Klingl A."/>
            <person name="Woyke T."/>
            <person name="Ryan C.M."/>
            <person name="Banfield J.F."/>
        </authorList>
    </citation>
    <scope>NUCLEOTIDE SEQUENCE [LARGE SCALE GENOMIC DNA]</scope>
</reference>
<dbReference type="Proteomes" id="UP000229901">
    <property type="component" value="Unassembled WGS sequence"/>
</dbReference>
<dbReference type="Gene3D" id="3.30.70.141">
    <property type="entry name" value="Nucleoside diphosphate kinase-like domain"/>
    <property type="match status" value="1"/>
</dbReference>
<accession>A0A2H0V415</accession>
<dbReference type="InterPro" id="IPR034907">
    <property type="entry name" value="NDK-like_dom"/>
</dbReference>
<dbReference type="EMBL" id="PFAP01000035">
    <property type="protein sequence ID" value="PIR93837.1"/>
    <property type="molecule type" value="Genomic_DNA"/>
</dbReference>
<keyword evidence="4 8" id="KW-0808">Transferase</keyword>
<sequence length="190" mass="21222">MKEKSLVLIKPDGVQRALVGEIIGRFERCGLKIIGLKVVKATQEIAGEHYANDEKWLLSVGEKAIEAAKKRGDEVTETAMEIGQRVRNQLMEYIAMSPVIAICIEGHNAVAKIRKLVGGTNPQDAEPGTIRGDYSIDSFKMADQSGRPIQNLIHASGEVAEAEREIKIWFKDEELFDWERADEALIYRTV</sequence>
<evidence type="ECO:0000256" key="4">
    <source>
        <dbReference type="ARBA" id="ARBA00022679"/>
    </source>
</evidence>
<feature type="domain" description="Nucleoside diphosphate kinase-like" evidence="7">
    <location>
        <begin position="2"/>
        <end position="177"/>
    </location>
</feature>
<comment type="caution">
    <text evidence="8">The sequence shown here is derived from an EMBL/GenBank/DDBJ whole genome shotgun (WGS) entry which is preliminary data.</text>
</comment>
<evidence type="ECO:0000256" key="6">
    <source>
        <dbReference type="PROSITE-ProRule" id="PRU00706"/>
    </source>
</evidence>
<evidence type="ECO:0000256" key="3">
    <source>
        <dbReference type="ARBA" id="ARBA00012966"/>
    </source>
</evidence>
<dbReference type="AlphaFoldDB" id="A0A2H0V415"/>
<name>A0A2H0V415_9BACT</name>
<proteinExistence type="inferred from homology"/>
<gene>
    <name evidence="8" type="ORF">COT97_04565</name>
</gene>
<evidence type="ECO:0000313" key="8">
    <source>
        <dbReference type="EMBL" id="PIR93837.1"/>
    </source>
</evidence>
<evidence type="ECO:0000256" key="2">
    <source>
        <dbReference type="ARBA" id="ARBA00008142"/>
    </source>
</evidence>
<dbReference type="CDD" id="cd04413">
    <property type="entry name" value="NDPk_I"/>
    <property type="match status" value="1"/>
</dbReference>
<dbReference type="SUPFAM" id="SSF54919">
    <property type="entry name" value="Nucleoside diphosphate kinase, NDK"/>
    <property type="match status" value="1"/>
</dbReference>
<organism evidence="8 9">
    <name type="scientific">Candidatus Falkowbacteria bacterium CG10_big_fil_rev_8_21_14_0_10_39_11</name>
    <dbReference type="NCBI Taxonomy" id="1974565"/>
    <lineage>
        <taxon>Bacteria</taxon>
        <taxon>Candidatus Falkowiibacteriota</taxon>
    </lineage>
</organism>
<dbReference type="GO" id="GO:0004550">
    <property type="term" value="F:nucleoside diphosphate kinase activity"/>
    <property type="evidence" value="ECO:0007669"/>
    <property type="project" value="UniProtKB-EC"/>
</dbReference>
<evidence type="ECO:0000256" key="5">
    <source>
        <dbReference type="ARBA" id="ARBA00022777"/>
    </source>
</evidence>
<evidence type="ECO:0000256" key="1">
    <source>
        <dbReference type="ARBA" id="ARBA00001946"/>
    </source>
</evidence>
<dbReference type="Pfam" id="PF00334">
    <property type="entry name" value="NDK"/>
    <property type="match status" value="2"/>
</dbReference>
<dbReference type="InterPro" id="IPR036850">
    <property type="entry name" value="NDK-like_dom_sf"/>
</dbReference>
<comment type="similarity">
    <text evidence="2 6">Belongs to the NDK family.</text>
</comment>